<dbReference type="GO" id="GO:0032259">
    <property type="term" value="P:methylation"/>
    <property type="evidence" value="ECO:0007669"/>
    <property type="project" value="UniProtKB-KW"/>
</dbReference>
<evidence type="ECO:0000256" key="4">
    <source>
        <dbReference type="ARBA" id="ARBA00022691"/>
    </source>
</evidence>
<organism evidence="10 11">
    <name type="scientific">Clostridium acetobutylicum (strain ATCC 824 / DSM 792 / JCM 1419 / IAM 19013 / LMG 5710 / NBRC 13948 / NRRL B-527 / VKM B-1787 / 2291 / W)</name>
    <dbReference type="NCBI Taxonomy" id="272562"/>
    <lineage>
        <taxon>Bacteria</taxon>
        <taxon>Bacillati</taxon>
        <taxon>Bacillota</taxon>
        <taxon>Clostridia</taxon>
        <taxon>Eubacteriales</taxon>
        <taxon>Clostridiaceae</taxon>
        <taxon>Clostridium</taxon>
    </lineage>
</organism>
<evidence type="ECO:0000256" key="5">
    <source>
        <dbReference type="ARBA" id="ARBA00022747"/>
    </source>
</evidence>
<feature type="domain" description="TaqI-like C-terminal specificity" evidence="9">
    <location>
        <begin position="402"/>
        <end position="546"/>
    </location>
</feature>
<dbReference type="EC" id="2.1.1.72" evidence="1"/>
<dbReference type="Gene3D" id="3.40.50.150">
    <property type="entry name" value="Vaccinia Virus protein VP39"/>
    <property type="match status" value="1"/>
</dbReference>
<dbReference type="PANTHER" id="PTHR33841">
    <property type="entry name" value="DNA METHYLTRANSFERASE YEEA-RELATED"/>
    <property type="match status" value="1"/>
</dbReference>
<reference evidence="10 11" key="1">
    <citation type="journal article" date="2001" name="J. Bacteriol.">
        <title>Genome sequence and comparative analysis of the solvent-producing bacterium Clostridium acetobutylicum.</title>
        <authorList>
            <person name="Nolling J."/>
            <person name="Breton G."/>
            <person name="Omelchenko M.V."/>
            <person name="Makarova K.S."/>
            <person name="Zeng Q."/>
            <person name="Gibson R."/>
            <person name="Lee H.M."/>
            <person name="Dubois J."/>
            <person name="Qiu D."/>
            <person name="Hitti J."/>
            <person name="Wolf Y.I."/>
            <person name="Tatusov R.L."/>
            <person name="Sabathe F."/>
            <person name="Doucette-Stamm L."/>
            <person name="Soucaille P."/>
            <person name="Daly M.J."/>
            <person name="Bennett G.N."/>
            <person name="Koonin E.V."/>
            <person name="Smith D.R."/>
        </authorList>
    </citation>
    <scope>NUCLEOTIDE SEQUENCE [LARGE SCALE GENOMIC DNA]</scope>
    <source>
        <strain evidence="11">ATCC 824 / DSM 792 / JCM 1419 / LMG 5710 / VKM B-1787</strain>
    </source>
</reference>
<evidence type="ECO:0000256" key="6">
    <source>
        <dbReference type="ARBA" id="ARBA00023125"/>
    </source>
</evidence>
<evidence type="ECO:0000256" key="1">
    <source>
        <dbReference type="ARBA" id="ARBA00011900"/>
    </source>
</evidence>
<evidence type="ECO:0000256" key="7">
    <source>
        <dbReference type="ARBA" id="ARBA00047942"/>
    </source>
</evidence>
<dbReference type="OrthoDB" id="9815272at2"/>
<dbReference type="InterPro" id="IPR025931">
    <property type="entry name" value="TaqI_C"/>
</dbReference>
<dbReference type="REBASE" id="5212">
    <property type="entry name" value="M.Cac824ORF2309P"/>
</dbReference>
<keyword evidence="2 10" id="KW-0489">Methyltransferase</keyword>
<keyword evidence="11" id="KW-1185">Reference proteome</keyword>
<dbReference type="GO" id="GO:0009307">
    <property type="term" value="P:DNA restriction-modification system"/>
    <property type="evidence" value="ECO:0007669"/>
    <property type="project" value="UniProtKB-KW"/>
</dbReference>
<gene>
    <name evidence="10" type="ordered locus">CA_C2309</name>
</gene>
<dbReference type="GeneID" id="44998785"/>
<dbReference type="RefSeq" id="WP_010965606.1">
    <property type="nucleotide sequence ID" value="NC_003030.1"/>
</dbReference>
<evidence type="ECO:0000259" key="9">
    <source>
        <dbReference type="Pfam" id="PF12950"/>
    </source>
</evidence>
<dbReference type="HOGENOM" id="CLU_025115_1_0_9"/>
<dbReference type="Proteomes" id="UP000000814">
    <property type="component" value="Chromosome"/>
</dbReference>
<name>Q97GQ7_CLOAB</name>
<keyword evidence="5" id="KW-0680">Restriction system</keyword>
<dbReference type="InterPro" id="IPR029063">
    <property type="entry name" value="SAM-dependent_MTases_sf"/>
</dbReference>
<dbReference type="SUPFAM" id="SSF53335">
    <property type="entry name" value="S-adenosyl-L-methionine-dependent methyltransferases"/>
    <property type="match status" value="1"/>
</dbReference>
<evidence type="ECO:0000259" key="8">
    <source>
        <dbReference type="Pfam" id="PF07669"/>
    </source>
</evidence>
<keyword evidence="6" id="KW-0238">DNA-binding</keyword>
<dbReference type="eggNOG" id="COG0286">
    <property type="taxonomic scope" value="Bacteria"/>
</dbReference>
<proteinExistence type="predicted"/>
<comment type="catalytic activity">
    <reaction evidence="7">
        <text>a 2'-deoxyadenosine in DNA + S-adenosyl-L-methionine = an N(6)-methyl-2'-deoxyadenosine in DNA + S-adenosyl-L-homocysteine + H(+)</text>
        <dbReference type="Rhea" id="RHEA:15197"/>
        <dbReference type="Rhea" id="RHEA-COMP:12418"/>
        <dbReference type="Rhea" id="RHEA-COMP:12419"/>
        <dbReference type="ChEBI" id="CHEBI:15378"/>
        <dbReference type="ChEBI" id="CHEBI:57856"/>
        <dbReference type="ChEBI" id="CHEBI:59789"/>
        <dbReference type="ChEBI" id="CHEBI:90615"/>
        <dbReference type="ChEBI" id="CHEBI:90616"/>
        <dbReference type="EC" id="2.1.1.72"/>
    </reaction>
</comment>
<evidence type="ECO:0000256" key="3">
    <source>
        <dbReference type="ARBA" id="ARBA00022679"/>
    </source>
</evidence>
<evidence type="ECO:0000256" key="2">
    <source>
        <dbReference type="ARBA" id="ARBA00022603"/>
    </source>
</evidence>
<protein>
    <recommendedName>
        <fullName evidence="1">site-specific DNA-methyltransferase (adenine-specific)</fullName>
        <ecNumber evidence="1">2.1.1.72</ecNumber>
    </recommendedName>
</protein>
<dbReference type="EMBL" id="AE001437">
    <property type="protein sequence ID" value="AAK80265.1"/>
    <property type="molecule type" value="Genomic_DNA"/>
</dbReference>
<keyword evidence="4" id="KW-0949">S-adenosyl-L-methionine</keyword>
<keyword evidence="3" id="KW-0808">Transferase</keyword>
<dbReference type="PANTHER" id="PTHR33841:SF6">
    <property type="entry name" value="TYPE II METHYLTRANSFERASE M.HINDII"/>
    <property type="match status" value="1"/>
</dbReference>
<feature type="domain" description="Type II methyltransferase M.TaqI-like" evidence="8">
    <location>
        <begin position="152"/>
        <end position="270"/>
    </location>
</feature>
<evidence type="ECO:0000313" key="10">
    <source>
        <dbReference type="EMBL" id="AAK80265.1"/>
    </source>
</evidence>
<dbReference type="Pfam" id="PF07669">
    <property type="entry name" value="Eco57I"/>
    <property type="match status" value="1"/>
</dbReference>
<dbReference type="AlphaFoldDB" id="Q97GQ7"/>
<dbReference type="PRINTS" id="PR00507">
    <property type="entry name" value="N12N6MTFRASE"/>
</dbReference>
<dbReference type="STRING" id="272562.CA_C2309"/>
<evidence type="ECO:0000313" key="11">
    <source>
        <dbReference type="Proteomes" id="UP000000814"/>
    </source>
</evidence>
<accession>Q97GQ7</accession>
<dbReference type="PATRIC" id="fig|272562.8.peg.2506"/>
<dbReference type="InterPro" id="IPR011639">
    <property type="entry name" value="MethylTrfase_TaqI-like_dom"/>
</dbReference>
<dbReference type="PIR" id="F97184">
    <property type="entry name" value="F97184"/>
</dbReference>
<sequence>MLADFFKKIDDIYNEIKKSGDIETKLKYINKFRKDLDVNYSFSEKYYNFVSMKKERGVVYTPLKISNYIIDSTISEEDIIKNPFLKIVDPACGCGNIIIPCFIYLRNIYIKNLDKINNINKLELREENINYHIIKNNLFGYDVDLNAIKVLTIDLFCESKCFSSNFLCKDFLLDEIGIKYDIFLSNPPYVGLKSINKEYSAILKTMYPSYKDKADISYCFFEKSILCLKIDGKLGFITSRYFLESQSGEELRRILVEKCSLYKIVDFYGIRPFKKAGIDTVMIFLERGIGDRKSIEIIKPKIMKNNRKDEFYYSLFNGTNEGIDKFYINIKALDSKRWILRKDEEIDIINKIEKNSMATLGSICKSYQGIITGCDKAFIVDKETALRKNLEKEILRTWIKNKNVTKYNVNKNDLYIIYSDFIDEPSKYPNAINYINEYKYKLQMRRECLKGIRKWYQLQWGRKSQVFEGKKIIFPYKASKNRFAIDKGSYFSADVYCIVINDESIFTYDYLTDILNSKTYEFYFKTFAKKLGENIYEYYPNTLMKLCIPAPLNYEHEFKEEMLYEKFGFTEREIKIINNII</sequence>
<dbReference type="InterPro" id="IPR050953">
    <property type="entry name" value="N4_N6_ade-DNA_methylase"/>
</dbReference>
<dbReference type="GO" id="GO:0003677">
    <property type="term" value="F:DNA binding"/>
    <property type="evidence" value="ECO:0007669"/>
    <property type="project" value="UniProtKB-KW"/>
</dbReference>
<dbReference type="KEGG" id="cac:CA_C2309"/>
<dbReference type="GO" id="GO:0009007">
    <property type="term" value="F:site-specific DNA-methyltransferase (adenine-specific) activity"/>
    <property type="evidence" value="ECO:0007669"/>
    <property type="project" value="UniProtKB-EC"/>
</dbReference>
<dbReference type="Pfam" id="PF12950">
    <property type="entry name" value="TaqI_C"/>
    <property type="match status" value="1"/>
</dbReference>